<gene>
    <name evidence="1" type="ORF">LARSCL_LOCUS11917</name>
</gene>
<dbReference type="Proteomes" id="UP001497382">
    <property type="component" value="Unassembled WGS sequence"/>
</dbReference>
<proteinExistence type="predicted"/>
<reference evidence="1 2" key="1">
    <citation type="submission" date="2024-04" db="EMBL/GenBank/DDBJ databases">
        <authorList>
            <person name="Rising A."/>
            <person name="Reimegard J."/>
            <person name="Sonavane S."/>
            <person name="Akerstrom W."/>
            <person name="Nylinder S."/>
            <person name="Hedman E."/>
            <person name="Kallberg Y."/>
        </authorList>
    </citation>
    <scope>NUCLEOTIDE SEQUENCE [LARGE SCALE GENOMIC DNA]</scope>
</reference>
<evidence type="ECO:0000313" key="2">
    <source>
        <dbReference type="Proteomes" id="UP001497382"/>
    </source>
</evidence>
<sequence length="32" mass="3684">MQNVFSAFINEQCFISMLHELLQNYMSSSLAS</sequence>
<comment type="caution">
    <text evidence="1">The sequence shown here is derived from an EMBL/GenBank/DDBJ whole genome shotgun (WGS) entry which is preliminary data.</text>
</comment>
<evidence type="ECO:0008006" key="3">
    <source>
        <dbReference type="Google" id="ProtNLM"/>
    </source>
</evidence>
<protein>
    <recommendedName>
        <fullName evidence="3">Maturase K</fullName>
    </recommendedName>
</protein>
<accession>A0AAV2AFU7</accession>
<organism evidence="1 2">
    <name type="scientific">Larinioides sclopetarius</name>
    <dbReference type="NCBI Taxonomy" id="280406"/>
    <lineage>
        <taxon>Eukaryota</taxon>
        <taxon>Metazoa</taxon>
        <taxon>Ecdysozoa</taxon>
        <taxon>Arthropoda</taxon>
        <taxon>Chelicerata</taxon>
        <taxon>Arachnida</taxon>
        <taxon>Araneae</taxon>
        <taxon>Araneomorphae</taxon>
        <taxon>Entelegynae</taxon>
        <taxon>Araneoidea</taxon>
        <taxon>Araneidae</taxon>
        <taxon>Larinioides</taxon>
    </lineage>
</organism>
<name>A0AAV2AFU7_9ARAC</name>
<evidence type="ECO:0000313" key="1">
    <source>
        <dbReference type="EMBL" id="CAL1282030.1"/>
    </source>
</evidence>
<dbReference type="EMBL" id="CAXIEN010000152">
    <property type="protein sequence ID" value="CAL1282030.1"/>
    <property type="molecule type" value="Genomic_DNA"/>
</dbReference>
<dbReference type="AlphaFoldDB" id="A0AAV2AFU7"/>
<keyword evidence="2" id="KW-1185">Reference proteome</keyword>